<evidence type="ECO:0000313" key="9">
    <source>
        <dbReference type="Proteomes" id="UP000194159"/>
    </source>
</evidence>
<keyword evidence="8" id="KW-0614">Plasmid</keyword>
<evidence type="ECO:0000256" key="1">
    <source>
        <dbReference type="ARBA" id="ARBA00004651"/>
    </source>
</evidence>
<dbReference type="Gene3D" id="1.20.1740.10">
    <property type="entry name" value="Amino acid/polyamine transporter I"/>
    <property type="match status" value="1"/>
</dbReference>
<evidence type="ECO:0000256" key="3">
    <source>
        <dbReference type="ARBA" id="ARBA00022692"/>
    </source>
</evidence>
<dbReference type="RefSeq" id="WP_244920141.1">
    <property type="nucleotide sequence ID" value="NZ_CP020911.1"/>
</dbReference>
<dbReference type="EMBL" id="CP020911">
    <property type="protein sequence ID" value="ARQ13831.1"/>
    <property type="molecule type" value="Genomic_DNA"/>
</dbReference>
<dbReference type="InterPro" id="IPR002293">
    <property type="entry name" value="AA/rel_permease1"/>
</dbReference>
<evidence type="ECO:0000256" key="7">
    <source>
        <dbReference type="SAM" id="Phobius"/>
    </source>
</evidence>
<feature type="transmembrane region" description="Helical" evidence="7">
    <location>
        <begin position="109"/>
        <end position="131"/>
    </location>
</feature>
<dbReference type="PANTHER" id="PTHR42770">
    <property type="entry name" value="AMINO ACID TRANSPORTER-RELATED"/>
    <property type="match status" value="1"/>
</dbReference>
<feature type="transmembrane region" description="Helical" evidence="7">
    <location>
        <begin position="421"/>
        <end position="445"/>
    </location>
</feature>
<dbReference type="GO" id="GO:0005886">
    <property type="term" value="C:plasma membrane"/>
    <property type="evidence" value="ECO:0007669"/>
    <property type="project" value="UniProtKB-SubCell"/>
</dbReference>
<comment type="subcellular location">
    <subcellularLocation>
        <location evidence="1">Cell membrane</location>
        <topology evidence="1">Multi-pass membrane protein</topology>
    </subcellularLocation>
</comment>
<keyword evidence="3 7" id="KW-0812">Transmembrane</keyword>
<feature type="transmembrane region" description="Helical" evidence="7">
    <location>
        <begin position="219"/>
        <end position="240"/>
    </location>
</feature>
<protein>
    <submittedName>
        <fullName evidence="8">Amino acid/polyamine transporter protein</fullName>
    </submittedName>
</protein>
<evidence type="ECO:0000256" key="4">
    <source>
        <dbReference type="ARBA" id="ARBA00022989"/>
    </source>
</evidence>
<feature type="transmembrane region" description="Helical" evidence="7">
    <location>
        <begin position="306"/>
        <end position="327"/>
    </location>
</feature>
<dbReference type="PANTHER" id="PTHR42770:SF16">
    <property type="entry name" value="AMINO ACID PERMEASE"/>
    <property type="match status" value="1"/>
</dbReference>
<dbReference type="InterPro" id="IPR050367">
    <property type="entry name" value="APC_superfamily"/>
</dbReference>
<dbReference type="PIRSF" id="PIRSF006060">
    <property type="entry name" value="AA_transporter"/>
    <property type="match status" value="1"/>
</dbReference>
<keyword evidence="4 7" id="KW-1133">Transmembrane helix</keyword>
<feature type="transmembrane region" description="Helical" evidence="7">
    <location>
        <begin position="383"/>
        <end position="409"/>
    </location>
</feature>
<feature type="transmembrane region" description="Helical" evidence="7">
    <location>
        <begin position="151"/>
        <end position="170"/>
    </location>
</feature>
<feature type="region of interest" description="Disordered" evidence="6">
    <location>
        <begin position="1"/>
        <end position="21"/>
    </location>
</feature>
<feature type="transmembrane region" description="Helical" evidence="7">
    <location>
        <begin position="68"/>
        <end position="88"/>
    </location>
</feature>
<organism evidence="8 9">
    <name type="scientific">Rhizobium etli</name>
    <dbReference type="NCBI Taxonomy" id="29449"/>
    <lineage>
        <taxon>Bacteria</taxon>
        <taxon>Pseudomonadati</taxon>
        <taxon>Pseudomonadota</taxon>
        <taxon>Alphaproteobacteria</taxon>
        <taxon>Hyphomicrobiales</taxon>
        <taxon>Rhizobiaceae</taxon>
        <taxon>Rhizobium/Agrobacterium group</taxon>
        <taxon>Rhizobium</taxon>
    </lineage>
</organism>
<feature type="transmembrane region" description="Helical" evidence="7">
    <location>
        <begin position="177"/>
        <end position="199"/>
    </location>
</feature>
<accession>A0AAN1BNN9</accession>
<name>A0AAN1BNN9_RHIET</name>
<feature type="transmembrane region" description="Helical" evidence="7">
    <location>
        <begin position="457"/>
        <end position="477"/>
    </location>
</feature>
<sequence length="509" mass="53714">MTDTTNSTGASPAFTPLNDDVRAGEKPRLAGRMGPVALILTVLAFSAPMAVVQGFIPFTILFGGPGATLAFFLTTLVLLLFSVGYVAMATHVPKPGDFYAFISSGLGNVVGLGAAFLAVVAYLALLGGTYIFLGINVSSFISSLGGAESSWWLWTIIGWAAVSTLGYFHIELSAKILSIAMLIEIAIVMVFNVAVLYAGGSEGLSSTPFSPSSLAAGDMGVTMLYTILVFLGFEATALFRDEVRDPNRTIPRATYGAVIFVGVLYTLSCYTLTEAYGSQAWEVAKANPTSMFTVAIGKFVSPIAQQIAYCSVILSVFAALISVHNVLSRYVLNLAVDKALPPYLAKVHQRHSSPHTASNAVAMVAALFVAPFILMKAGGSTEYAIATGIGGVGVIALMAMVSCAVVAWFGRNGVPAGENLFKVFIAPAAAALIMFVTVIFAVAHLDLVVGGAPGENLWVIWFLIVAFVSGCMLAVYFRVARPEVYSGLGRADRVFEFLAHKREQAASKQ</sequence>
<dbReference type="Pfam" id="PF13520">
    <property type="entry name" value="AA_permease_2"/>
    <property type="match status" value="1"/>
</dbReference>
<gene>
    <name evidence="8" type="ORF">NXC12_PE00234</name>
</gene>
<keyword evidence="2" id="KW-1003">Cell membrane</keyword>
<geneLocation type="plasmid" evidence="9">
    <name>pretnxc12e</name>
</geneLocation>
<evidence type="ECO:0000313" key="8">
    <source>
        <dbReference type="EMBL" id="ARQ13831.1"/>
    </source>
</evidence>
<dbReference type="Proteomes" id="UP000194159">
    <property type="component" value="Plasmid pRetNXC12e"/>
</dbReference>
<keyword evidence="5 7" id="KW-0472">Membrane</keyword>
<evidence type="ECO:0000256" key="2">
    <source>
        <dbReference type="ARBA" id="ARBA00022475"/>
    </source>
</evidence>
<evidence type="ECO:0000256" key="6">
    <source>
        <dbReference type="SAM" id="MobiDB-lite"/>
    </source>
</evidence>
<dbReference type="AlphaFoldDB" id="A0AAN1BNN9"/>
<evidence type="ECO:0000256" key="5">
    <source>
        <dbReference type="ARBA" id="ARBA00023136"/>
    </source>
</evidence>
<feature type="transmembrane region" description="Helical" evidence="7">
    <location>
        <begin position="252"/>
        <end position="273"/>
    </location>
</feature>
<feature type="transmembrane region" description="Helical" evidence="7">
    <location>
        <begin position="356"/>
        <end position="377"/>
    </location>
</feature>
<feature type="transmembrane region" description="Helical" evidence="7">
    <location>
        <begin position="36"/>
        <end position="56"/>
    </location>
</feature>
<dbReference type="GO" id="GO:0022857">
    <property type="term" value="F:transmembrane transporter activity"/>
    <property type="evidence" value="ECO:0007669"/>
    <property type="project" value="InterPro"/>
</dbReference>
<proteinExistence type="predicted"/>
<reference evidence="8 9" key="1">
    <citation type="submission" date="2017-04" db="EMBL/GenBank/DDBJ databases">
        <title>Complete genome sequences of Rhizobium genomic linages associated to common bean (phaseolus vulgaris).</title>
        <authorList>
            <person name="Santamaria R.I."/>
            <person name="Bustos P."/>
            <person name="Perez-Carrascal O."/>
            <person name="Martinez-Flores I."/>
            <person name="Juarez S."/>
            <person name="Lozano L."/>
            <person name="Miranda F."/>
            <person name="Vinuesa P."/>
            <person name="Martinez-Romero E."/>
            <person name="Cevallos M.A."/>
            <person name="Romero D."/>
            <person name="Davila G."/>
            <person name="Gonzalez V."/>
        </authorList>
    </citation>
    <scope>NUCLEOTIDE SEQUENCE [LARGE SCALE GENOMIC DNA]</scope>
    <source>
        <strain evidence="8 9">NXC12</strain>
        <plasmid evidence="9">pretnxc12e</plasmid>
    </source>
</reference>
<feature type="compositionally biased region" description="Polar residues" evidence="6">
    <location>
        <begin position="1"/>
        <end position="10"/>
    </location>
</feature>